<dbReference type="EMBL" id="QGNW01000020">
    <property type="protein sequence ID" value="RVX14842.1"/>
    <property type="molecule type" value="Genomic_DNA"/>
</dbReference>
<comment type="caution">
    <text evidence="2">The sequence shown here is derived from an EMBL/GenBank/DDBJ whole genome shotgun (WGS) entry which is preliminary data.</text>
</comment>
<dbReference type="InterPro" id="IPR044198">
    <property type="entry name" value="DEK"/>
</dbReference>
<feature type="compositionally biased region" description="Basic and acidic residues" evidence="1">
    <location>
        <begin position="46"/>
        <end position="97"/>
    </location>
</feature>
<evidence type="ECO:0000313" key="2">
    <source>
        <dbReference type="EMBL" id="RVX14842.1"/>
    </source>
</evidence>
<accession>A0A438K0U3</accession>
<organism evidence="2 3">
    <name type="scientific">Vitis vinifera</name>
    <name type="common">Grape</name>
    <dbReference type="NCBI Taxonomy" id="29760"/>
    <lineage>
        <taxon>Eukaryota</taxon>
        <taxon>Viridiplantae</taxon>
        <taxon>Streptophyta</taxon>
        <taxon>Embryophyta</taxon>
        <taxon>Tracheophyta</taxon>
        <taxon>Spermatophyta</taxon>
        <taxon>Magnoliopsida</taxon>
        <taxon>eudicotyledons</taxon>
        <taxon>Gunneridae</taxon>
        <taxon>Pentapetalae</taxon>
        <taxon>rosids</taxon>
        <taxon>Vitales</taxon>
        <taxon>Vitaceae</taxon>
        <taxon>Viteae</taxon>
        <taxon>Vitis</taxon>
    </lineage>
</organism>
<dbReference type="Proteomes" id="UP000288805">
    <property type="component" value="Unassembled WGS sequence"/>
</dbReference>
<dbReference type="PANTHER" id="PTHR13468">
    <property type="entry name" value="DEK PROTEIN"/>
    <property type="match status" value="1"/>
</dbReference>
<name>A0A438K0U3_VITVI</name>
<dbReference type="GO" id="GO:0006325">
    <property type="term" value="P:chromatin organization"/>
    <property type="evidence" value="ECO:0007669"/>
    <property type="project" value="InterPro"/>
</dbReference>
<dbReference type="OrthoDB" id="370884at2759"/>
<sequence>MGDETEVVAAAENGNGTTLPEKMESVMEKKEEENNGVKEMEEDSKGDEKVETEALEAEKMDEDLAAKEEKENKELEEKEEPKTEEKEKGGEIKDGKGPRKRGKGRSSGERVKDKVKEVEEKKVKEPRTPAASTIARPVRERKSVERLVASIERDSTKEFHIEKGRGTALKDIPNGMVLNF</sequence>
<dbReference type="AlphaFoldDB" id="A0A438K0U3"/>
<protein>
    <submittedName>
        <fullName evidence="2">Uncharacterized protein</fullName>
    </submittedName>
</protein>
<dbReference type="PANTHER" id="PTHR13468:SF22">
    <property type="entry name" value="DEK DOMAIN-CONTAINING CHROMATIN-ASSOCIATED PROTEIN 3"/>
    <property type="match status" value="1"/>
</dbReference>
<feature type="compositionally biased region" description="Basic and acidic residues" evidence="1">
    <location>
        <begin position="21"/>
        <end position="39"/>
    </location>
</feature>
<reference evidence="2 3" key="1">
    <citation type="journal article" date="2018" name="PLoS Genet.">
        <title>Population sequencing reveals clonal diversity and ancestral inbreeding in the grapevine cultivar Chardonnay.</title>
        <authorList>
            <person name="Roach M.J."/>
            <person name="Johnson D.L."/>
            <person name="Bohlmann J."/>
            <person name="van Vuuren H.J."/>
            <person name="Jones S.J."/>
            <person name="Pretorius I.S."/>
            <person name="Schmidt S.A."/>
            <person name="Borneman A.R."/>
        </authorList>
    </citation>
    <scope>NUCLEOTIDE SEQUENCE [LARGE SCALE GENOMIC DNA]</scope>
    <source>
        <strain evidence="3">cv. Chardonnay</strain>
        <tissue evidence="2">Leaf</tissue>
    </source>
</reference>
<dbReference type="GO" id="GO:0003677">
    <property type="term" value="F:DNA binding"/>
    <property type="evidence" value="ECO:0007669"/>
    <property type="project" value="InterPro"/>
</dbReference>
<evidence type="ECO:0000313" key="3">
    <source>
        <dbReference type="Proteomes" id="UP000288805"/>
    </source>
</evidence>
<feature type="region of interest" description="Disordered" evidence="1">
    <location>
        <begin position="1"/>
        <end position="138"/>
    </location>
</feature>
<feature type="compositionally biased region" description="Basic and acidic residues" evidence="1">
    <location>
        <begin position="106"/>
        <end position="127"/>
    </location>
</feature>
<proteinExistence type="predicted"/>
<evidence type="ECO:0000256" key="1">
    <source>
        <dbReference type="SAM" id="MobiDB-lite"/>
    </source>
</evidence>
<gene>
    <name evidence="2" type="ORF">CK203_011945</name>
</gene>